<dbReference type="Pfam" id="PF07057">
    <property type="entry name" value="TraI_C"/>
    <property type="match status" value="1"/>
</dbReference>
<name>A0A1C4GQL0_9ENTR</name>
<sequence>MVQNRGIFRRNTRSRSARIGVHVGPEYADLAYALTVYVVQGASERFAIALTGTEGGRKRMASLESTYVTLSRAKEHVQVYTDNLAGWSADTRHSNAGQTAHDLLHQKSDHESDTGNRLLATASPLDKTALGRRVLAENGLEGETMARFIAAGKKYPSPYVALPAWTRHGKEAGALLTEIRIEDDGMRVVLSEESRLRGGEDAQFAGLQASRNGQTLIADDAQTALRLAQENPESGVVIRLHGEERLLNAARLTGGRITEHDEVARTVRSVAEAESAAKAEDPTTLPPDEQQKQAEAQEKAARDLAEQARQELLPAVSGAEGDKPDPLLSASNERRLRDGTDREIRELDEAVREAVAEGRESRQQVREQMQRTEREWVVMQVARFLQTGTVINGVAAFPTLVGYLPFSSASYGIPGLLMLAGALLVWQVRDTLRPALFAIWLLLVALLNARHGDVMILSGVILTLAVLFCPRAGTGFRTTPAGRTVVCASICHSSAVYWCSGQCSLTCLCLYMTPASP</sequence>
<dbReference type="Proteomes" id="UP000198515">
    <property type="component" value="Unassembled WGS sequence"/>
</dbReference>
<organism evidence="4 5">
    <name type="scientific">Kosakonia oryziphila</name>
    <dbReference type="NCBI Taxonomy" id="1005667"/>
    <lineage>
        <taxon>Bacteria</taxon>
        <taxon>Pseudomonadati</taxon>
        <taxon>Pseudomonadota</taxon>
        <taxon>Gammaproteobacteria</taxon>
        <taxon>Enterobacterales</taxon>
        <taxon>Enterobacteriaceae</taxon>
        <taxon>Kosakonia</taxon>
    </lineage>
</organism>
<dbReference type="InterPro" id="IPR009767">
    <property type="entry name" value="DNA_helicase_TraI_C"/>
</dbReference>
<keyword evidence="5" id="KW-1185">Reference proteome</keyword>
<evidence type="ECO:0000313" key="4">
    <source>
        <dbReference type="EMBL" id="SCC70051.1"/>
    </source>
</evidence>
<protein>
    <submittedName>
        <fullName evidence="4">Type-F conjugative transfer system pilin acetylase TraX</fullName>
    </submittedName>
</protein>
<dbReference type="GO" id="GO:0003678">
    <property type="term" value="F:DNA helicase activity"/>
    <property type="evidence" value="ECO:0007669"/>
    <property type="project" value="InterPro"/>
</dbReference>
<gene>
    <name evidence="4" type="ORF">GA0061070_11093</name>
</gene>
<feature type="transmembrane region" description="Helical" evidence="2">
    <location>
        <begin position="432"/>
        <end position="449"/>
    </location>
</feature>
<reference evidence="5" key="1">
    <citation type="submission" date="2016-08" db="EMBL/GenBank/DDBJ databases">
        <authorList>
            <person name="Varghese N."/>
            <person name="Submissions Spin"/>
        </authorList>
    </citation>
    <scope>NUCLEOTIDE SEQUENCE [LARGE SCALE GENOMIC DNA]</scope>
    <source>
        <strain evidence="5">REICA_142</strain>
    </source>
</reference>
<feature type="region of interest" description="Disordered" evidence="1">
    <location>
        <begin position="314"/>
        <end position="342"/>
    </location>
</feature>
<feature type="region of interest" description="Disordered" evidence="1">
    <location>
        <begin position="272"/>
        <end position="302"/>
    </location>
</feature>
<keyword evidence="2" id="KW-1133">Transmembrane helix</keyword>
<accession>A0A1C4GQL0</accession>
<feature type="transmembrane region" description="Helical" evidence="2">
    <location>
        <begin position="455"/>
        <end position="473"/>
    </location>
</feature>
<feature type="compositionally biased region" description="Basic and acidic residues" evidence="1">
    <location>
        <begin position="289"/>
        <end position="302"/>
    </location>
</feature>
<evidence type="ECO:0000256" key="2">
    <source>
        <dbReference type="SAM" id="Phobius"/>
    </source>
</evidence>
<keyword evidence="2" id="KW-0812">Transmembrane</keyword>
<keyword evidence="2" id="KW-0472">Membrane</keyword>
<dbReference type="GO" id="GO:0016818">
    <property type="term" value="F:hydrolase activity, acting on acid anhydrides, in phosphorus-containing anhydrides"/>
    <property type="evidence" value="ECO:0007669"/>
    <property type="project" value="InterPro"/>
</dbReference>
<evidence type="ECO:0000259" key="3">
    <source>
        <dbReference type="Pfam" id="PF07057"/>
    </source>
</evidence>
<evidence type="ECO:0000313" key="5">
    <source>
        <dbReference type="Proteomes" id="UP000198515"/>
    </source>
</evidence>
<feature type="domain" description="DNA helicase TraI type C-terminal" evidence="3">
    <location>
        <begin position="99"/>
        <end position="255"/>
    </location>
</feature>
<proteinExistence type="predicted"/>
<feature type="transmembrane region" description="Helical" evidence="2">
    <location>
        <begin position="403"/>
        <end position="425"/>
    </location>
</feature>
<evidence type="ECO:0000256" key="1">
    <source>
        <dbReference type="SAM" id="MobiDB-lite"/>
    </source>
</evidence>
<feature type="compositionally biased region" description="Basic and acidic residues" evidence="1">
    <location>
        <begin position="332"/>
        <end position="342"/>
    </location>
</feature>
<dbReference type="GO" id="GO:0003677">
    <property type="term" value="F:DNA binding"/>
    <property type="evidence" value="ECO:0007669"/>
    <property type="project" value="InterPro"/>
</dbReference>
<dbReference type="EMBL" id="FMBC01000109">
    <property type="protein sequence ID" value="SCC70051.1"/>
    <property type="molecule type" value="Genomic_DNA"/>
</dbReference>
<dbReference type="GO" id="GO:0005524">
    <property type="term" value="F:ATP binding"/>
    <property type="evidence" value="ECO:0007669"/>
    <property type="project" value="InterPro"/>
</dbReference>
<dbReference type="AlphaFoldDB" id="A0A1C4GQL0"/>